<keyword evidence="1" id="KW-0472">Membrane</keyword>
<proteinExistence type="predicted"/>
<dbReference type="EMBL" id="JBJUIK010000001">
    <property type="protein sequence ID" value="KAL3536932.1"/>
    <property type="molecule type" value="Genomic_DNA"/>
</dbReference>
<evidence type="ECO:0000313" key="3">
    <source>
        <dbReference type="Proteomes" id="UP001630127"/>
    </source>
</evidence>
<dbReference type="AlphaFoldDB" id="A0ABD3B075"/>
<reference evidence="2 3" key="1">
    <citation type="submission" date="2024-11" db="EMBL/GenBank/DDBJ databases">
        <title>A near-complete genome assembly of Cinchona calisaya.</title>
        <authorList>
            <person name="Lian D.C."/>
            <person name="Zhao X.W."/>
            <person name="Wei L."/>
        </authorList>
    </citation>
    <scope>NUCLEOTIDE SEQUENCE [LARGE SCALE GENOMIC DNA]</scope>
    <source>
        <tissue evidence="2">Nenye</tissue>
    </source>
</reference>
<protein>
    <submittedName>
        <fullName evidence="2">Uncharacterized protein</fullName>
    </submittedName>
</protein>
<accession>A0ABD3B075</accession>
<evidence type="ECO:0000313" key="2">
    <source>
        <dbReference type="EMBL" id="KAL3536932.1"/>
    </source>
</evidence>
<dbReference type="Proteomes" id="UP001630127">
    <property type="component" value="Unassembled WGS sequence"/>
</dbReference>
<gene>
    <name evidence="2" type="ORF">ACH5RR_000298</name>
</gene>
<sequence>MVPLSTGLKLRLATLATAFHCFFGKAPSKDAPHLLCSSPPGIRFATCLGIFRMLLMLVFVISYFIFQSREHFLSFGEIDTQQSGCFHANMMYYAIGITKEKFMN</sequence>
<evidence type="ECO:0000256" key="1">
    <source>
        <dbReference type="SAM" id="Phobius"/>
    </source>
</evidence>
<comment type="caution">
    <text evidence="2">The sequence shown here is derived from an EMBL/GenBank/DDBJ whole genome shotgun (WGS) entry which is preliminary data.</text>
</comment>
<keyword evidence="1" id="KW-0812">Transmembrane</keyword>
<organism evidence="2 3">
    <name type="scientific">Cinchona calisaya</name>
    <dbReference type="NCBI Taxonomy" id="153742"/>
    <lineage>
        <taxon>Eukaryota</taxon>
        <taxon>Viridiplantae</taxon>
        <taxon>Streptophyta</taxon>
        <taxon>Embryophyta</taxon>
        <taxon>Tracheophyta</taxon>
        <taxon>Spermatophyta</taxon>
        <taxon>Magnoliopsida</taxon>
        <taxon>eudicotyledons</taxon>
        <taxon>Gunneridae</taxon>
        <taxon>Pentapetalae</taxon>
        <taxon>asterids</taxon>
        <taxon>lamiids</taxon>
        <taxon>Gentianales</taxon>
        <taxon>Rubiaceae</taxon>
        <taxon>Cinchonoideae</taxon>
        <taxon>Cinchoneae</taxon>
        <taxon>Cinchona</taxon>
    </lineage>
</organism>
<keyword evidence="3" id="KW-1185">Reference proteome</keyword>
<name>A0ABD3B075_9GENT</name>
<keyword evidence="1" id="KW-1133">Transmembrane helix</keyword>
<feature type="transmembrane region" description="Helical" evidence="1">
    <location>
        <begin position="44"/>
        <end position="66"/>
    </location>
</feature>